<gene>
    <name evidence="2" type="ORF">KKP3000_002576</name>
</gene>
<organism evidence="2 3">
    <name type="scientific">Alicyclobacillus fastidiosus</name>
    <dbReference type="NCBI Taxonomy" id="392011"/>
    <lineage>
        <taxon>Bacteria</taxon>
        <taxon>Bacillati</taxon>
        <taxon>Bacillota</taxon>
        <taxon>Bacilli</taxon>
        <taxon>Bacillales</taxon>
        <taxon>Alicyclobacillaceae</taxon>
        <taxon>Alicyclobacillus</taxon>
    </lineage>
</organism>
<evidence type="ECO:0000259" key="1">
    <source>
        <dbReference type="SMART" id="SM00849"/>
    </source>
</evidence>
<protein>
    <submittedName>
        <fullName evidence="2">MBL fold metallo-hydrolase</fullName>
    </submittedName>
</protein>
<reference evidence="2 3" key="1">
    <citation type="journal article" date="2024" name="Int. J. Mol. Sci.">
        <title>Exploration of Alicyclobacillus spp. Genome in Search of Antibiotic Resistance.</title>
        <authorList>
            <person name="Bucka-Kolendo J."/>
            <person name="Kiousi D.E."/>
            <person name="Dekowska A."/>
            <person name="Mikolajczuk-Szczyrba A."/>
            <person name="Karadedos D.M."/>
            <person name="Michael P."/>
            <person name="Galanis A."/>
            <person name="Sokolowska B."/>
        </authorList>
    </citation>
    <scope>NUCLEOTIDE SEQUENCE [LARGE SCALE GENOMIC DNA]</scope>
    <source>
        <strain evidence="2 3">KKP 3000</strain>
    </source>
</reference>
<dbReference type="PANTHER" id="PTHR42663:SF6">
    <property type="entry name" value="HYDROLASE C777.06C-RELATED"/>
    <property type="match status" value="1"/>
</dbReference>
<name>A0ABV5AL59_9BACL</name>
<keyword evidence="3" id="KW-1185">Reference proteome</keyword>
<feature type="domain" description="Metallo-beta-lactamase" evidence="1">
    <location>
        <begin position="16"/>
        <end position="219"/>
    </location>
</feature>
<dbReference type="Pfam" id="PF23023">
    <property type="entry name" value="Anti-Pycsar_Apyc1"/>
    <property type="match status" value="1"/>
</dbReference>
<dbReference type="EMBL" id="JBDXSU010000033">
    <property type="protein sequence ID" value="MFB5192981.1"/>
    <property type="molecule type" value="Genomic_DNA"/>
</dbReference>
<evidence type="ECO:0000313" key="2">
    <source>
        <dbReference type="EMBL" id="MFB5192981.1"/>
    </source>
</evidence>
<dbReference type="InterPro" id="IPR001279">
    <property type="entry name" value="Metallo-B-lactamas"/>
</dbReference>
<dbReference type="Proteomes" id="UP001579974">
    <property type="component" value="Unassembled WGS sequence"/>
</dbReference>
<comment type="caution">
    <text evidence="2">The sequence shown here is derived from an EMBL/GenBank/DDBJ whole genome shotgun (WGS) entry which is preliminary data.</text>
</comment>
<dbReference type="SMART" id="SM00849">
    <property type="entry name" value="Lactamase_B"/>
    <property type="match status" value="1"/>
</dbReference>
<dbReference type="SUPFAM" id="SSF56281">
    <property type="entry name" value="Metallo-hydrolase/oxidoreductase"/>
    <property type="match status" value="1"/>
</dbReference>
<evidence type="ECO:0000313" key="3">
    <source>
        <dbReference type="Proteomes" id="UP001579974"/>
    </source>
</evidence>
<dbReference type="InterPro" id="IPR036866">
    <property type="entry name" value="RibonucZ/Hydroxyglut_hydro"/>
</dbReference>
<accession>A0ABV5AL59</accession>
<proteinExistence type="predicted"/>
<dbReference type="Gene3D" id="3.60.15.10">
    <property type="entry name" value="Ribonuclease Z/Hydroxyacylglutathione hydrolase-like"/>
    <property type="match status" value="1"/>
</dbReference>
<dbReference type="RefSeq" id="WP_275473837.1">
    <property type="nucleotide sequence ID" value="NZ_CP162940.1"/>
</dbReference>
<dbReference type="PANTHER" id="PTHR42663">
    <property type="entry name" value="HYDROLASE C777.06C-RELATED-RELATED"/>
    <property type="match status" value="1"/>
</dbReference>
<sequence length="246" mass="27025">MFQFVGCGSAFHTQLGNNSAYLKSGSHLFMIDCGSANFDRILRANLLAGVDEIAVLVTHLHPDHVGSLGDLLFYSYYSVPPAGKAIATVLTPKKLSHDFRTLIKLMGVTEKYYRHVEISDAYRPVGMGDVSEIKPVPVQHSRGLTCFGYLLEVAGKRIYYSGDANMIPTDVLEALKSGQLDYVYQDTSKAEYAGNVHLSLRQLTELIPPPVRQRVYCMHLDPPFQSAEATSLGFQVVSPVALANPS</sequence>